<keyword evidence="2" id="KW-1185">Reference proteome</keyword>
<reference evidence="1 2" key="1">
    <citation type="journal article" date="2020" name="Cell">
        <title>Large-Scale Comparative Analyses of Tick Genomes Elucidate Their Genetic Diversity and Vector Capacities.</title>
        <authorList>
            <consortium name="Tick Genome and Microbiome Consortium (TIGMIC)"/>
            <person name="Jia N."/>
            <person name="Wang J."/>
            <person name="Shi W."/>
            <person name="Du L."/>
            <person name="Sun Y."/>
            <person name="Zhan W."/>
            <person name="Jiang J.F."/>
            <person name="Wang Q."/>
            <person name="Zhang B."/>
            <person name="Ji P."/>
            <person name="Bell-Sakyi L."/>
            <person name="Cui X.M."/>
            <person name="Yuan T.T."/>
            <person name="Jiang B.G."/>
            <person name="Yang W.F."/>
            <person name="Lam T.T."/>
            <person name="Chang Q.C."/>
            <person name="Ding S.J."/>
            <person name="Wang X.J."/>
            <person name="Zhu J.G."/>
            <person name="Ruan X.D."/>
            <person name="Zhao L."/>
            <person name="Wei J.T."/>
            <person name="Ye R.Z."/>
            <person name="Que T.C."/>
            <person name="Du C.H."/>
            <person name="Zhou Y.H."/>
            <person name="Cheng J.X."/>
            <person name="Dai P.F."/>
            <person name="Guo W.B."/>
            <person name="Han X.H."/>
            <person name="Huang E.J."/>
            <person name="Li L.F."/>
            <person name="Wei W."/>
            <person name="Gao Y.C."/>
            <person name="Liu J.Z."/>
            <person name="Shao H.Z."/>
            <person name="Wang X."/>
            <person name="Wang C.C."/>
            <person name="Yang T.C."/>
            <person name="Huo Q.B."/>
            <person name="Li W."/>
            <person name="Chen H.Y."/>
            <person name="Chen S.E."/>
            <person name="Zhou L.G."/>
            <person name="Ni X.B."/>
            <person name="Tian J.H."/>
            <person name="Sheng Y."/>
            <person name="Liu T."/>
            <person name="Pan Y.S."/>
            <person name="Xia L.Y."/>
            <person name="Li J."/>
            <person name="Zhao F."/>
            <person name="Cao W.C."/>
        </authorList>
    </citation>
    <scope>NUCLEOTIDE SEQUENCE [LARGE SCALE GENOMIC DNA]</scope>
    <source>
        <strain evidence="1">HaeL-2018</strain>
    </source>
</reference>
<proteinExistence type="predicted"/>
<protein>
    <submittedName>
        <fullName evidence="1">Uncharacterized protein</fullName>
    </submittedName>
</protein>
<name>A0A9J6G701_HAELO</name>
<organism evidence="1 2">
    <name type="scientific">Haemaphysalis longicornis</name>
    <name type="common">Bush tick</name>
    <dbReference type="NCBI Taxonomy" id="44386"/>
    <lineage>
        <taxon>Eukaryota</taxon>
        <taxon>Metazoa</taxon>
        <taxon>Ecdysozoa</taxon>
        <taxon>Arthropoda</taxon>
        <taxon>Chelicerata</taxon>
        <taxon>Arachnida</taxon>
        <taxon>Acari</taxon>
        <taxon>Parasitiformes</taxon>
        <taxon>Ixodida</taxon>
        <taxon>Ixodoidea</taxon>
        <taxon>Ixodidae</taxon>
        <taxon>Haemaphysalinae</taxon>
        <taxon>Haemaphysalis</taxon>
    </lineage>
</organism>
<gene>
    <name evidence="1" type="ORF">HPB48_011429</name>
</gene>
<dbReference type="Proteomes" id="UP000821853">
    <property type="component" value="Chromosome 3"/>
</dbReference>
<dbReference type="AlphaFoldDB" id="A0A9J6G701"/>
<evidence type="ECO:0000313" key="1">
    <source>
        <dbReference type="EMBL" id="KAH9371053.1"/>
    </source>
</evidence>
<evidence type="ECO:0000313" key="2">
    <source>
        <dbReference type="Proteomes" id="UP000821853"/>
    </source>
</evidence>
<dbReference type="VEuPathDB" id="VectorBase:HLOH_040545"/>
<comment type="caution">
    <text evidence="1">The sequence shown here is derived from an EMBL/GenBank/DDBJ whole genome shotgun (WGS) entry which is preliminary data.</text>
</comment>
<dbReference type="EMBL" id="JABSTR010000005">
    <property type="protein sequence ID" value="KAH9371053.1"/>
    <property type="molecule type" value="Genomic_DNA"/>
</dbReference>
<accession>A0A9J6G701</accession>
<sequence>MSDILGHHFKRMNQHTLSWLPSQHRDSFSSSTRNMLKGKQDLLEQTPRVYLAFLYTFSGTDKPTVGSIRTTNIGDQTLSLMAEIGLFRWQPEGGGGHWLLYDTLYMCPEDRRPFLPSTLVLVGLEGYRFDNPRKRKPDCTFDTAVKRLARETDLSSMTVRVEGDLVELIRDRTSQVRAGYSLKRALDKISEYGHGVGQFTGAQVCERHFKPSNMVNTTSYTDRTTGKLTAATLKLVRLRTVAVPSTLLDCPAYLSAPQIHTSQEAPDEKMRREAAALQDAISKFIETHQSK</sequence>